<dbReference type="OrthoDB" id="10511435at2759"/>
<sequence length="271" mass="31308">MALWRKHRFISLQEQDSRDKIEAGSQFIVKRVGSTSVGDLDPTNSEERLIEFYKDLLELFHFEHGCKLRLIVDLTGALLFSKDGDVLQKFQLSNIRDVIYSTKKEEYTRYFILVGREDSELTVKAHVLFCEDKHKAKLLYDTFIGVFTLATDMRKYRRQVSDGGALEDKNKQRLRTNSESTSGTRDAKVASYGRVNTQDVHADVPRRQTWTSSSMTRPCQKFEENSQYELNDSFTEFARSRSRDSSSTSSKSDSSDINSNKILWQDSDVFM</sequence>
<keyword evidence="3" id="KW-1185">Reference proteome</keyword>
<evidence type="ECO:0000313" key="2">
    <source>
        <dbReference type="EMBL" id="CAB4026210.1"/>
    </source>
</evidence>
<name>A0A6S7JB77_PARCT</name>
<organism evidence="2 3">
    <name type="scientific">Paramuricea clavata</name>
    <name type="common">Red gorgonian</name>
    <name type="synonym">Violescent sea-whip</name>
    <dbReference type="NCBI Taxonomy" id="317549"/>
    <lineage>
        <taxon>Eukaryota</taxon>
        <taxon>Metazoa</taxon>
        <taxon>Cnidaria</taxon>
        <taxon>Anthozoa</taxon>
        <taxon>Octocorallia</taxon>
        <taxon>Malacalcyonacea</taxon>
        <taxon>Plexauridae</taxon>
        <taxon>Paramuricea</taxon>
    </lineage>
</organism>
<dbReference type="AlphaFoldDB" id="A0A6S7JB77"/>
<evidence type="ECO:0000313" key="3">
    <source>
        <dbReference type="Proteomes" id="UP001152795"/>
    </source>
</evidence>
<protein>
    <submittedName>
        <fullName evidence="2">Uncharacterized protein</fullName>
    </submittedName>
</protein>
<evidence type="ECO:0000256" key="1">
    <source>
        <dbReference type="SAM" id="MobiDB-lite"/>
    </source>
</evidence>
<dbReference type="CDD" id="cd00934">
    <property type="entry name" value="PTB"/>
    <property type="match status" value="1"/>
</dbReference>
<proteinExistence type="predicted"/>
<feature type="compositionally biased region" description="Low complexity" evidence="1">
    <location>
        <begin position="245"/>
        <end position="256"/>
    </location>
</feature>
<feature type="region of interest" description="Disordered" evidence="1">
    <location>
        <begin position="160"/>
        <end position="222"/>
    </location>
</feature>
<comment type="caution">
    <text evidence="2">The sequence shown here is derived from an EMBL/GenBank/DDBJ whole genome shotgun (WGS) entry which is preliminary data.</text>
</comment>
<gene>
    <name evidence="2" type="ORF">PACLA_8A083340</name>
</gene>
<reference evidence="2" key="1">
    <citation type="submission" date="2020-04" db="EMBL/GenBank/DDBJ databases">
        <authorList>
            <person name="Alioto T."/>
            <person name="Alioto T."/>
            <person name="Gomez Garrido J."/>
        </authorList>
    </citation>
    <scope>NUCLEOTIDE SEQUENCE</scope>
    <source>
        <strain evidence="2">A484AB</strain>
    </source>
</reference>
<feature type="compositionally biased region" description="Polar residues" evidence="1">
    <location>
        <begin position="175"/>
        <end position="184"/>
    </location>
</feature>
<dbReference type="Proteomes" id="UP001152795">
    <property type="component" value="Unassembled WGS sequence"/>
</dbReference>
<dbReference type="Gene3D" id="2.30.29.30">
    <property type="entry name" value="Pleckstrin-homology domain (PH domain)/Phosphotyrosine-binding domain (PTB)"/>
    <property type="match status" value="1"/>
</dbReference>
<dbReference type="InterPro" id="IPR011993">
    <property type="entry name" value="PH-like_dom_sf"/>
</dbReference>
<feature type="compositionally biased region" description="Polar residues" evidence="1">
    <location>
        <begin position="208"/>
        <end position="217"/>
    </location>
</feature>
<dbReference type="SUPFAM" id="SSF50729">
    <property type="entry name" value="PH domain-like"/>
    <property type="match status" value="1"/>
</dbReference>
<feature type="region of interest" description="Disordered" evidence="1">
    <location>
        <begin position="237"/>
        <end position="258"/>
    </location>
</feature>
<accession>A0A6S7JB77</accession>
<dbReference type="EMBL" id="CACRXK020014075">
    <property type="protein sequence ID" value="CAB4026210.1"/>
    <property type="molecule type" value="Genomic_DNA"/>
</dbReference>